<dbReference type="InterPro" id="IPR001680">
    <property type="entry name" value="WD40_rpt"/>
</dbReference>
<dbReference type="PROSITE" id="PS50294">
    <property type="entry name" value="WD_REPEATS_REGION"/>
    <property type="match status" value="2"/>
</dbReference>
<keyword evidence="1 3" id="KW-0853">WD repeat</keyword>
<keyword evidence="2" id="KW-0677">Repeat</keyword>
<name>B0CCJ7_ACAM1</name>
<proteinExistence type="predicted"/>
<dbReference type="InterPro" id="IPR019775">
    <property type="entry name" value="WD40_repeat_CS"/>
</dbReference>
<dbReference type="PROSITE" id="PS00678">
    <property type="entry name" value="WD_REPEATS_1"/>
    <property type="match status" value="1"/>
</dbReference>
<dbReference type="InterPro" id="IPR015943">
    <property type="entry name" value="WD40/YVTN_repeat-like_dom_sf"/>
</dbReference>
<evidence type="ECO:0000256" key="2">
    <source>
        <dbReference type="ARBA" id="ARBA00022737"/>
    </source>
</evidence>
<feature type="repeat" description="WD" evidence="3">
    <location>
        <begin position="170"/>
        <end position="191"/>
    </location>
</feature>
<dbReference type="InterPro" id="IPR036322">
    <property type="entry name" value="WD40_repeat_dom_sf"/>
</dbReference>
<evidence type="ECO:0000256" key="1">
    <source>
        <dbReference type="ARBA" id="ARBA00022574"/>
    </source>
</evidence>
<evidence type="ECO:0000256" key="3">
    <source>
        <dbReference type="PROSITE-ProRule" id="PRU00221"/>
    </source>
</evidence>
<accession>B0CCJ7</accession>
<reference evidence="4 5" key="1">
    <citation type="journal article" date="2008" name="Proc. Natl. Acad. Sci. U.S.A.">
        <title>Niche adaptation and genome expansion in the chlorophyll d-producing cyanobacterium Acaryochloris marina.</title>
        <authorList>
            <person name="Swingley W.D."/>
            <person name="Chen M."/>
            <person name="Cheung P.C."/>
            <person name="Conrad A.L."/>
            <person name="Dejesa L.C."/>
            <person name="Hao J."/>
            <person name="Honchak B.M."/>
            <person name="Karbach L.E."/>
            <person name="Kurdoglu A."/>
            <person name="Lahiri S."/>
            <person name="Mastrian S.D."/>
            <person name="Miyashita H."/>
            <person name="Page L."/>
            <person name="Ramakrishna P."/>
            <person name="Satoh S."/>
            <person name="Sattley W.M."/>
            <person name="Shimada Y."/>
            <person name="Taylor H.L."/>
            <person name="Tomo T."/>
            <person name="Tsuchiya T."/>
            <person name="Wang Z.T."/>
            <person name="Raymond J."/>
            <person name="Mimuro M."/>
            <person name="Blankenship R.E."/>
            <person name="Touchman J.W."/>
        </authorList>
    </citation>
    <scope>NUCLEOTIDE SEQUENCE [LARGE SCALE GENOMIC DNA]</scope>
    <source>
        <strain evidence="5">MBIC 11017</strain>
    </source>
</reference>
<evidence type="ECO:0000313" key="5">
    <source>
        <dbReference type="Proteomes" id="UP000000268"/>
    </source>
</evidence>
<dbReference type="PANTHER" id="PTHR19920:SF0">
    <property type="entry name" value="CYTOSOLIC IRON-SULFUR PROTEIN ASSEMBLY PROTEIN CIAO1-RELATED"/>
    <property type="match status" value="1"/>
</dbReference>
<protein>
    <submittedName>
        <fullName evidence="4">WD-repeat protein</fullName>
    </submittedName>
</protein>
<dbReference type="SUPFAM" id="SSF50978">
    <property type="entry name" value="WD40 repeat-like"/>
    <property type="match status" value="1"/>
</dbReference>
<dbReference type="STRING" id="329726.AM1_3030"/>
<dbReference type="EMBL" id="CP000828">
    <property type="protein sequence ID" value="ABW28026.1"/>
    <property type="molecule type" value="Genomic_DNA"/>
</dbReference>
<dbReference type="PANTHER" id="PTHR19920">
    <property type="entry name" value="WD40 PROTEIN CIAO1"/>
    <property type="match status" value="1"/>
</dbReference>
<dbReference type="HOGENOM" id="CLU_067065_0_0_3"/>
<feature type="repeat" description="WD" evidence="3">
    <location>
        <begin position="249"/>
        <end position="281"/>
    </location>
</feature>
<dbReference type="AlphaFoldDB" id="B0CCJ7"/>
<feature type="repeat" description="WD" evidence="3">
    <location>
        <begin position="36"/>
        <end position="70"/>
    </location>
</feature>
<organism evidence="4 5">
    <name type="scientific">Acaryochloris marina (strain MBIC 11017)</name>
    <dbReference type="NCBI Taxonomy" id="329726"/>
    <lineage>
        <taxon>Bacteria</taxon>
        <taxon>Bacillati</taxon>
        <taxon>Cyanobacteriota</taxon>
        <taxon>Cyanophyceae</taxon>
        <taxon>Acaryochloridales</taxon>
        <taxon>Acaryochloridaceae</taxon>
        <taxon>Acaryochloris</taxon>
    </lineage>
</organism>
<dbReference type="eggNOG" id="COG2319">
    <property type="taxonomic scope" value="Bacteria"/>
</dbReference>
<dbReference type="PROSITE" id="PS50082">
    <property type="entry name" value="WD_REPEATS_2"/>
    <property type="match status" value="3"/>
</dbReference>
<evidence type="ECO:0000313" key="4">
    <source>
        <dbReference type="EMBL" id="ABW28026.1"/>
    </source>
</evidence>
<dbReference type="SMART" id="SM00320">
    <property type="entry name" value="WD40"/>
    <property type="match status" value="7"/>
</dbReference>
<dbReference type="KEGG" id="amr:AM1_3030"/>
<gene>
    <name evidence="4" type="ordered locus">AM1_3030</name>
</gene>
<dbReference type="Proteomes" id="UP000000268">
    <property type="component" value="Chromosome"/>
</dbReference>
<dbReference type="Gene3D" id="2.130.10.10">
    <property type="entry name" value="YVTN repeat-like/Quinoprotein amine dehydrogenase"/>
    <property type="match status" value="2"/>
</dbReference>
<dbReference type="Pfam" id="PF00400">
    <property type="entry name" value="WD40"/>
    <property type="match status" value="4"/>
</dbReference>
<dbReference type="GO" id="GO:0097361">
    <property type="term" value="C:cytosolic [4Fe-4S] assembly targeting complex"/>
    <property type="evidence" value="ECO:0007669"/>
    <property type="project" value="TreeGrafter"/>
</dbReference>
<dbReference type="GO" id="GO:0016226">
    <property type="term" value="P:iron-sulfur cluster assembly"/>
    <property type="evidence" value="ECO:0007669"/>
    <property type="project" value="TreeGrafter"/>
</dbReference>
<sequence length="329" mass="35868">MTAIAWSPNSQQVAACDGAGNVQCLNRITQQTHSLQTGTGQSVDALAYSADGRFLAAGGQDGRVSIWEMSGDAPTLFTCLENPRTWVDQLAWHPRRPELVFSLGRYAQVWEVETQQVLTTLAFENSSVLDLAWHPQQDWLAVGGHQGVKIWQDWDQDPAIRELPGSSICVSWSPDGQYLASGNLDRTMVVWPSEEDVPWRMTGFPGKVRQIAWSADAESVDADPLLSAASGNCITTWHRLGSGWEAELLEEHTQAVNAIAFQPNTTLLVSAAADDFLCLWQGGGKLVQAQKSISGSALAWSPDGQTLALGGQQGEWQLWTQSARGQGFF</sequence>
<keyword evidence="5" id="KW-1185">Reference proteome</keyword>